<name>A0A9P6E9K5_9AGAR</name>
<dbReference type="Proteomes" id="UP000807306">
    <property type="component" value="Unassembled WGS sequence"/>
</dbReference>
<comment type="caution">
    <text evidence="1">The sequence shown here is derived from an EMBL/GenBank/DDBJ whole genome shotgun (WGS) entry which is preliminary data.</text>
</comment>
<accession>A0A9P6E9K5</accession>
<evidence type="ECO:0000313" key="2">
    <source>
        <dbReference type="Proteomes" id="UP000807306"/>
    </source>
</evidence>
<dbReference type="PANTHER" id="PTHR11799:SF30">
    <property type="entry name" value="SERUM PARAOXONASE_ARYLESTERASE 2"/>
    <property type="match status" value="1"/>
</dbReference>
<organism evidence="1 2">
    <name type="scientific">Crepidotus variabilis</name>
    <dbReference type="NCBI Taxonomy" id="179855"/>
    <lineage>
        <taxon>Eukaryota</taxon>
        <taxon>Fungi</taxon>
        <taxon>Dikarya</taxon>
        <taxon>Basidiomycota</taxon>
        <taxon>Agaricomycotina</taxon>
        <taxon>Agaricomycetes</taxon>
        <taxon>Agaricomycetidae</taxon>
        <taxon>Agaricales</taxon>
        <taxon>Agaricineae</taxon>
        <taxon>Crepidotaceae</taxon>
        <taxon>Crepidotus</taxon>
    </lineage>
</organism>
<gene>
    <name evidence="1" type="ORF">CPB83DRAFT_576542</name>
</gene>
<dbReference type="InterPro" id="IPR051288">
    <property type="entry name" value="Serum_paraoxonase/arylesterase"/>
</dbReference>
<dbReference type="EMBL" id="MU157892">
    <property type="protein sequence ID" value="KAF9524829.1"/>
    <property type="molecule type" value="Genomic_DNA"/>
</dbReference>
<sequence>MKVACVSLHPTSITMKSVQVSAFLILIVSITLYRRGSGINKFSNHGKFPHGYYSAGDYGEDCVTLRNQADAPDAERFQFCEDATLWDVKDSNGKNVDRPLIASCDSGRKQWNTVMGPLKDPEPHGTLWLYVPPSDAFLRSRRDSFSSIPDELRGKPHRITFINYPANHDFHPLGVAVWPSQGGNTSNLYVVNHARQKSVIEHFTLHPHNPTQATHVRTITSLLFVAPNALALTSPNSFFMTNDHLLTRRLPFIGNHLAGIETQYRLPLGHLLHVRLNAVNQGTIPTFTHPTIQHISNTHFSRLLIPFANGVALSPSGNELAVASSSTGKVFIFDRDPSTNALKQKDKLQMPFAPDNLHYEASSNPEKATLIIAGHPDVINLVKVAAGHPGASAKSWVIAAVPGGRTNTTAATDDIRKSDRWTSETLFQSAGVEDIGGFGASTTGLVDSDTGTLYVPGLYSKGGVMMCRPNLPPKL</sequence>
<dbReference type="OrthoDB" id="5307922at2759"/>
<evidence type="ECO:0000313" key="1">
    <source>
        <dbReference type="EMBL" id="KAF9524829.1"/>
    </source>
</evidence>
<proteinExistence type="predicted"/>
<dbReference type="SUPFAM" id="SSF63829">
    <property type="entry name" value="Calcium-dependent phosphotriesterase"/>
    <property type="match status" value="1"/>
</dbReference>
<dbReference type="AlphaFoldDB" id="A0A9P6E9K5"/>
<reference evidence="1" key="1">
    <citation type="submission" date="2020-11" db="EMBL/GenBank/DDBJ databases">
        <authorList>
            <consortium name="DOE Joint Genome Institute"/>
            <person name="Ahrendt S."/>
            <person name="Riley R."/>
            <person name="Andreopoulos W."/>
            <person name="Labutti K."/>
            <person name="Pangilinan J."/>
            <person name="Ruiz-Duenas F.J."/>
            <person name="Barrasa J.M."/>
            <person name="Sanchez-Garcia M."/>
            <person name="Camarero S."/>
            <person name="Miyauchi S."/>
            <person name="Serrano A."/>
            <person name="Linde D."/>
            <person name="Babiker R."/>
            <person name="Drula E."/>
            <person name="Ayuso-Fernandez I."/>
            <person name="Pacheco R."/>
            <person name="Padilla G."/>
            <person name="Ferreira P."/>
            <person name="Barriuso J."/>
            <person name="Kellner H."/>
            <person name="Castanera R."/>
            <person name="Alfaro M."/>
            <person name="Ramirez L."/>
            <person name="Pisabarro A.G."/>
            <person name="Kuo A."/>
            <person name="Tritt A."/>
            <person name="Lipzen A."/>
            <person name="He G."/>
            <person name="Yan M."/>
            <person name="Ng V."/>
            <person name="Cullen D."/>
            <person name="Martin F."/>
            <person name="Rosso M.-N."/>
            <person name="Henrissat B."/>
            <person name="Hibbett D."/>
            <person name="Martinez A.T."/>
            <person name="Grigoriev I.V."/>
        </authorList>
    </citation>
    <scope>NUCLEOTIDE SEQUENCE</scope>
    <source>
        <strain evidence="1">CBS 506.95</strain>
    </source>
</reference>
<protein>
    <submittedName>
        <fullName evidence="1">Uncharacterized protein</fullName>
    </submittedName>
</protein>
<dbReference type="PANTHER" id="PTHR11799">
    <property type="entry name" value="PARAOXONASE"/>
    <property type="match status" value="1"/>
</dbReference>
<dbReference type="Gene3D" id="2.120.10.30">
    <property type="entry name" value="TolB, C-terminal domain"/>
    <property type="match status" value="1"/>
</dbReference>
<dbReference type="InterPro" id="IPR011042">
    <property type="entry name" value="6-blade_b-propeller_TolB-like"/>
</dbReference>
<keyword evidence="2" id="KW-1185">Reference proteome</keyword>